<feature type="compositionally biased region" description="Polar residues" evidence="1">
    <location>
        <begin position="21"/>
        <end position="33"/>
    </location>
</feature>
<accession>A0A0P0X7C4</accession>
<feature type="region of interest" description="Disordered" evidence="1">
    <location>
        <begin position="1"/>
        <end position="70"/>
    </location>
</feature>
<protein>
    <submittedName>
        <fullName evidence="2">Os07g0552149 protein</fullName>
    </submittedName>
</protein>
<proteinExistence type="predicted"/>
<evidence type="ECO:0000313" key="2">
    <source>
        <dbReference type="EMBL" id="BAT02061.1"/>
    </source>
</evidence>
<organism evidence="2 3">
    <name type="scientific">Oryza sativa subsp. japonica</name>
    <name type="common">Rice</name>
    <dbReference type="NCBI Taxonomy" id="39947"/>
    <lineage>
        <taxon>Eukaryota</taxon>
        <taxon>Viridiplantae</taxon>
        <taxon>Streptophyta</taxon>
        <taxon>Embryophyta</taxon>
        <taxon>Tracheophyta</taxon>
        <taxon>Spermatophyta</taxon>
        <taxon>Magnoliopsida</taxon>
        <taxon>Liliopsida</taxon>
        <taxon>Poales</taxon>
        <taxon>Poaceae</taxon>
        <taxon>BOP clade</taxon>
        <taxon>Oryzoideae</taxon>
        <taxon>Oryzeae</taxon>
        <taxon>Oryzinae</taxon>
        <taxon>Oryza</taxon>
        <taxon>Oryza sativa</taxon>
    </lineage>
</organism>
<reference evidence="3" key="1">
    <citation type="journal article" date="2005" name="Nature">
        <title>The map-based sequence of the rice genome.</title>
        <authorList>
            <consortium name="International rice genome sequencing project (IRGSP)"/>
            <person name="Matsumoto T."/>
            <person name="Wu J."/>
            <person name="Kanamori H."/>
            <person name="Katayose Y."/>
            <person name="Fujisawa M."/>
            <person name="Namiki N."/>
            <person name="Mizuno H."/>
            <person name="Yamamoto K."/>
            <person name="Antonio B.A."/>
            <person name="Baba T."/>
            <person name="Sakata K."/>
            <person name="Nagamura Y."/>
            <person name="Aoki H."/>
            <person name="Arikawa K."/>
            <person name="Arita K."/>
            <person name="Bito T."/>
            <person name="Chiden Y."/>
            <person name="Fujitsuka N."/>
            <person name="Fukunaka R."/>
            <person name="Hamada M."/>
            <person name="Harada C."/>
            <person name="Hayashi A."/>
            <person name="Hijishita S."/>
            <person name="Honda M."/>
            <person name="Hosokawa S."/>
            <person name="Ichikawa Y."/>
            <person name="Idonuma A."/>
            <person name="Iijima M."/>
            <person name="Ikeda M."/>
            <person name="Ikeno M."/>
            <person name="Ito K."/>
            <person name="Ito S."/>
            <person name="Ito T."/>
            <person name="Ito Y."/>
            <person name="Ito Y."/>
            <person name="Iwabuchi A."/>
            <person name="Kamiya K."/>
            <person name="Karasawa W."/>
            <person name="Kurita K."/>
            <person name="Katagiri S."/>
            <person name="Kikuta A."/>
            <person name="Kobayashi H."/>
            <person name="Kobayashi N."/>
            <person name="Machita K."/>
            <person name="Maehara T."/>
            <person name="Masukawa M."/>
            <person name="Mizubayashi T."/>
            <person name="Mukai Y."/>
            <person name="Nagasaki H."/>
            <person name="Nagata Y."/>
            <person name="Naito S."/>
            <person name="Nakashima M."/>
            <person name="Nakama Y."/>
            <person name="Nakamichi Y."/>
            <person name="Nakamura M."/>
            <person name="Meguro A."/>
            <person name="Negishi M."/>
            <person name="Ohta I."/>
            <person name="Ohta T."/>
            <person name="Okamoto M."/>
            <person name="Ono N."/>
            <person name="Saji S."/>
            <person name="Sakaguchi M."/>
            <person name="Sakai K."/>
            <person name="Shibata M."/>
            <person name="Shimokawa T."/>
            <person name="Song J."/>
            <person name="Takazaki Y."/>
            <person name="Terasawa K."/>
            <person name="Tsugane M."/>
            <person name="Tsuji K."/>
            <person name="Ueda S."/>
            <person name="Waki K."/>
            <person name="Yamagata H."/>
            <person name="Yamamoto M."/>
            <person name="Yamamoto S."/>
            <person name="Yamane H."/>
            <person name="Yoshiki S."/>
            <person name="Yoshihara R."/>
            <person name="Yukawa K."/>
            <person name="Zhong H."/>
            <person name="Yano M."/>
            <person name="Yuan Q."/>
            <person name="Ouyang S."/>
            <person name="Liu J."/>
            <person name="Jones K.M."/>
            <person name="Gansberger K."/>
            <person name="Moffat K."/>
            <person name="Hill J."/>
            <person name="Bera J."/>
            <person name="Fadrosh D."/>
            <person name="Jin S."/>
            <person name="Johri S."/>
            <person name="Kim M."/>
            <person name="Overton L."/>
            <person name="Reardon M."/>
            <person name="Tsitrin T."/>
            <person name="Vuong H."/>
            <person name="Weaver B."/>
            <person name="Ciecko A."/>
            <person name="Tallon L."/>
            <person name="Jackson J."/>
            <person name="Pai G."/>
            <person name="Aken S.V."/>
            <person name="Utterback T."/>
            <person name="Reidmuller S."/>
            <person name="Feldblyum T."/>
            <person name="Hsiao J."/>
            <person name="Zismann V."/>
            <person name="Iobst S."/>
            <person name="de Vazeille A.R."/>
            <person name="Buell C.R."/>
            <person name="Ying K."/>
            <person name="Li Y."/>
            <person name="Lu T."/>
            <person name="Huang Y."/>
            <person name="Zhao Q."/>
            <person name="Feng Q."/>
            <person name="Zhang L."/>
            <person name="Zhu J."/>
            <person name="Weng Q."/>
            <person name="Mu J."/>
            <person name="Lu Y."/>
            <person name="Fan D."/>
            <person name="Liu Y."/>
            <person name="Guan J."/>
            <person name="Zhang Y."/>
            <person name="Yu S."/>
            <person name="Liu X."/>
            <person name="Zhang Y."/>
            <person name="Hong G."/>
            <person name="Han B."/>
            <person name="Choisne N."/>
            <person name="Demange N."/>
            <person name="Orjeda G."/>
            <person name="Samain S."/>
            <person name="Cattolico L."/>
            <person name="Pelletier E."/>
            <person name="Couloux A."/>
            <person name="Segurens B."/>
            <person name="Wincker P."/>
            <person name="D'Hont A."/>
            <person name="Scarpelli C."/>
            <person name="Weissenbach J."/>
            <person name="Salanoubat M."/>
            <person name="Quetier F."/>
            <person name="Yu Y."/>
            <person name="Kim H.R."/>
            <person name="Rambo T."/>
            <person name="Currie J."/>
            <person name="Collura K."/>
            <person name="Luo M."/>
            <person name="Yang T."/>
            <person name="Ammiraju J.S.S."/>
            <person name="Engler F."/>
            <person name="Soderlund C."/>
            <person name="Wing R.A."/>
            <person name="Palmer L.E."/>
            <person name="de la Bastide M."/>
            <person name="Spiegel L."/>
            <person name="Nascimento L."/>
            <person name="Zutavern T."/>
            <person name="O'Shaughnessy A."/>
            <person name="Dike S."/>
            <person name="Dedhia N."/>
            <person name="Preston R."/>
            <person name="Balija V."/>
            <person name="McCombie W.R."/>
            <person name="Chow T."/>
            <person name="Chen H."/>
            <person name="Chung M."/>
            <person name="Chen C."/>
            <person name="Shaw J."/>
            <person name="Wu H."/>
            <person name="Hsiao K."/>
            <person name="Chao Y."/>
            <person name="Chu M."/>
            <person name="Cheng C."/>
            <person name="Hour A."/>
            <person name="Lee P."/>
            <person name="Lin S."/>
            <person name="Lin Y."/>
            <person name="Liou J."/>
            <person name="Liu S."/>
            <person name="Hsing Y."/>
            <person name="Raghuvanshi S."/>
            <person name="Mohanty A."/>
            <person name="Bharti A.K."/>
            <person name="Gaur A."/>
            <person name="Gupta V."/>
            <person name="Kumar D."/>
            <person name="Ravi V."/>
            <person name="Vij S."/>
            <person name="Kapur A."/>
            <person name="Khurana P."/>
            <person name="Khurana P."/>
            <person name="Khurana J.P."/>
            <person name="Tyagi A.K."/>
            <person name="Gaikwad K."/>
            <person name="Singh A."/>
            <person name="Dalal V."/>
            <person name="Srivastava S."/>
            <person name="Dixit A."/>
            <person name="Pal A.K."/>
            <person name="Ghazi I.A."/>
            <person name="Yadav M."/>
            <person name="Pandit A."/>
            <person name="Bhargava A."/>
            <person name="Sureshbabu K."/>
            <person name="Batra K."/>
            <person name="Sharma T.R."/>
            <person name="Mohapatra T."/>
            <person name="Singh N.K."/>
            <person name="Messing J."/>
            <person name="Nelson A.B."/>
            <person name="Fuks G."/>
            <person name="Kavchok S."/>
            <person name="Keizer G."/>
            <person name="Linton E."/>
            <person name="Llaca V."/>
            <person name="Song R."/>
            <person name="Tanyolac B."/>
            <person name="Young S."/>
            <person name="Ho-Il K."/>
            <person name="Hahn J.H."/>
            <person name="Sangsakoo G."/>
            <person name="Vanavichit A."/>
            <person name="de Mattos Luiz.A.T."/>
            <person name="Zimmer P.D."/>
            <person name="Malone G."/>
            <person name="Dellagostin O."/>
            <person name="de Oliveira A.C."/>
            <person name="Bevan M."/>
            <person name="Bancroft I."/>
            <person name="Minx P."/>
            <person name="Cordum H."/>
            <person name="Wilson R."/>
            <person name="Cheng Z."/>
            <person name="Jin W."/>
            <person name="Jiang J."/>
            <person name="Leong S.A."/>
            <person name="Iwama H."/>
            <person name="Gojobori T."/>
            <person name="Itoh T."/>
            <person name="Niimura Y."/>
            <person name="Fujii Y."/>
            <person name="Habara T."/>
            <person name="Sakai H."/>
            <person name="Sato Y."/>
            <person name="Wilson G."/>
            <person name="Kumar K."/>
            <person name="McCouch S."/>
            <person name="Juretic N."/>
            <person name="Hoen D."/>
            <person name="Wright S."/>
            <person name="Bruskiewich R."/>
            <person name="Bureau T."/>
            <person name="Miyao A."/>
            <person name="Hirochika H."/>
            <person name="Nishikawa T."/>
            <person name="Kadowaki K."/>
            <person name="Sugiura M."/>
            <person name="Burr B."/>
            <person name="Sasaki T."/>
        </authorList>
    </citation>
    <scope>NUCLEOTIDE SEQUENCE [LARGE SCALE GENOMIC DNA]</scope>
    <source>
        <strain evidence="3">cv. Nipponbare</strain>
    </source>
</reference>
<evidence type="ECO:0000313" key="3">
    <source>
        <dbReference type="Proteomes" id="UP000059680"/>
    </source>
</evidence>
<gene>
    <name evidence="2" type="ordered locus">Os07g0552149</name>
    <name evidence="2" type="ORF">OSNPB_070552149</name>
</gene>
<dbReference type="EMBL" id="AP014963">
    <property type="protein sequence ID" value="BAT02061.1"/>
    <property type="molecule type" value="Genomic_DNA"/>
</dbReference>
<evidence type="ECO:0000256" key="1">
    <source>
        <dbReference type="SAM" id="MobiDB-lite"/>
    </source>
</evidence>
<reference evidence="2 3" key="2">
    <citation type="journal article" date="2013" name="Plant Cell Physiol.">
        <title>Rice Annotation Project Database (RAP-DB): an integrative and interactive database for rice genomics.</title>
        <authorList>
            <person name="Sakai H."/>
            <person name="Lee S.S."/>
            <person name="Tanaka T."/>
            <person name="Numa H."/>
            <person name="Kim J."/>
            <person name="Kawahara Y."/>
            <person name="Wakimoto H."/>
            <person name="Yang C.C."/>
            <person name="Iwamoto M."/>
            <person name="Abe T."/>
            <person name="Yamada Y."/>
            <person name="Muto A."/>
            <person name="Inokuchi H."/>
            <person name="Ikemura T."/>
            <person name="Matsumoto T."/>
            <person name="Sasaki T."/>
            <person name="Itoh T."/>
        </authorList>
    </citation>
    <scope>NUCLEOTIDE SEQUENCE [LARGE SCALE GENOMIC DNA]</scope>
    <source>
        <strain evidence="3">cv. Nipponbare</strain>
    </source>
</reference>
<name>A0A0P0X7C4_ORYSJ</name>
<reference evidence="2 3" key="3">
    <citation type="journal article" date="2013" name="Rice">
        <title>Improvement of the Oryza sativa Nipponbare reference genome using next generation sequence and optical map data.</title>
        <authorList>
            <person name="Kawahara Y."/>
            <person name="de la Bastide M."/>
            <person name="Hamilton J.P."/>
            <person name="Kanamori H."/>
            <person name="McCombie W.R."/>
            <person name="Ouyang S."/>
            <person name="Schwartz D.C."/>
            <person name="Tanaka T."/>
            <person name="Wu J."/>
            <person name="Zhou S."/>
            <person name="Childs K.L."/>
            <person name="Davidson R.M."/>
            <person name="Lin H."/>
            <person name="Quesada-Ocampo L."/>
            <person name="Vaillancourt B."/>
            <person name="Sakai H."/>
            <person name="Lee S.S."/>
            <person name="Kim J."/>
            <person name="Numa H."/>
            <person name="Itoh T."/>
            <person name="Buell C.R."/>
            <person name="Matsumoto T."/>
        </authorList>
    </citation>
    <scope>NUCLEOTIDE SEQUENCE [LARGE SCALE GENOMIC DNA]</scope>
    <source>
        <strain evidence="3">cv. Nipponbare</strain>
    </source>
</reference>
<dbReference type="InParanoid" id="A0A0P0X7C4"/>
<keyword evidence="3" id="KW-1185">Reference proteome</keyword>
<dbReference type="PaxDb" id="39947-A0A0P0X7C4"/>
<dbReference type="AlphaFoldDB" id="A0A0P0X7C4"/>
<feature type="compositionally biased region" description="Low complexity" evidence="1">
    <location>
        <begin position="35"/>
        <end position="70"/>
    </location>
</feature>
<dbReference type="Proteomes" id="UP000059680">
    <property type="component" value="Chromosome 7"/>
</dbReference>
<sequence length="139" mass="14623">MGAAMCCRPGHKPVGLPRQPSRGTSHACHSSQKLAAAVFPRRPSSAARPPSFRARRTAPSSVARPPSSASAIVRRAAPVFRARRPAAPVFRIYRRPPHGRCRLARLPPSSASASSGSTAVVFRLGHPPSSAFAARLSSG</sequence>